<keyword evidence="3" id="KW-0378">Hydrolase</keyword>
<dbReference type="SUPFAM" id="SSF102215">
    <property type="entry name" value="Creatininase"/>
    <property type="match status" value="1"/>
</dbReference>
<proteinExistence type="inferred from homology"/>
<dbReference type="PANTHER" id="PTHR35005:SF1">
    <property type="entry name" value="2-AMINO-5-FORMYLAMINO-6-RIBOSYLAMINOPYRIMIDIN-4(3H)-ONE 5'-MONOPHOSPHATE DEFORMYLASE"/>
    <property type="match status" value="1"/>
</dbReference>
<dbReference type="EMBL" id="CP027668">
    <property type="protein sequence ID" value="AVO45006.1"/>
    <property type="molecule type" value="Genomic_DNA"/>
</dbReference>
<evidence type="ECO:0000256" key="3">
    <source>
        <dbReference type="ARBA" id="ARBA00022801"/>
    </source>
</evidence>
<keyword evidence="7" id="KW-1185">Reference proteome</keyword>
<reference evidence="6 7" key="1">
    <citation type="submission" date="2018-03" db="EMBL/GenBank/DDBJ databases">
        <title>Genome sequencing of Phreatobacter sp.</title>
        <authorList>
            <person name="Kim S.-J."/>
            <person name="Heo J."/>
            <person name="Kwon S.-W."/>
        </authorList>
    </citation>
    <scope>NUCLEOTIDE SEQUENCE [LARGE SCALE GENOMIC DNA]</scope>
    <source>
        <strain evidence="6 7">S-12</strain>
    </source>
</reference>
<dbReference type="Pfam" id="PF02633">
    <property type="entry name" value="Creatininase"/>
    <property type="match status" value="1"/>
</dbReference>
<dbReference type="GO" id="GO:0009231">
    <property type="term" value="P:riboflavin biosynthetic process"/>
    <property type="evidence" value="ECO:0007669"/>
    <property type="project" value="TreeGrafter"/>
</dbReference>
<evidence type="ECO:0000256" key="1">
    <source>
        <dbReference type="ARBA" id="ARBA00001947"/>
    </source>
</evidence>
<sequence length="258" mass="27312">MTATPKPLVEWAKLTAPELNAMAAAGATVLLPVASTEQHGPHLGTGVDTTLCGTVCRIAAEKAADRRPTVVAPTLWVGMAEHHMAHGGTFTLDIPTYRAVLLCLIRSLARHGFKRVLIVNGHGGNMTALNAFLPDLERETGLVVAATTYFELAQPAFAPLLEDQTSVLHACEAETAMMMAVAPEAVRETKLAEAVGPHFGDPRAVLAPPAQRFRSFATLTPSGVLGDARKASRDKGEKLLAAATDALADLIVRGEPWE</sequence>
<evidence type="ECO:0000313" key="6">
    <source>
        <dbReference type="EMBL" id="AVO45006.1"/>
    </source>
</evidence>
<dbReference type="PANTHER" id="PTHR35005">
    <property type="entry name" value="3-DEHYDRO-SCYLLO-INOSOSE HYDROLASE"/>
    <property type="match status" value="1"/>
</dbReference>
<dbReference type="InterPro" id="IPR024087">
    <property type="entry name" value="Creatininase-like_sf"/>
</dbReference>
<dbReference type="Proteomes" id="UP000237889">
    <property type="component" value="Chromosome"/>
</dbReference>
<keyword evidence="2" id="KW-0479">Metal-binding</keyword>
<dbReference type="AlphaFoldDB" id="A0A2S0NA83"/>
<keyword evidence="4" id="KW-0862">Zinc</keyword>
<gene>
    <name evidence="6" type="ORF">C6569_07975</name>
</gene>
<evidence type="ECO:0000256" key="5">
    <source>
        <dbReference type="ARBA" id="ARBA00024029"/>
    </source>
</evidence>
<comment type="similarity">
    <text evidence="5">Belongs to the creatininase superfamily.</text>
</comment>
<dbReference type="RefSeq" id="WP_106748347.1">
    <property type="nucleotide sequence ID" value="NZ_CP027668.1"/>
</dbReference>
<organism evidence="6 7">
    <name type="scientific">Phreatobacter cathodiphilus</name>
    <dbReference type="NCBI Taxonomy" id="1868589"/>
    <lineage>
        <taxon>Bacteria</taxon>
        <taxon>Pseudomonadati</taxon>
        <taxon>Pseudomonadota</taxon>
        <taxon>Alphaproteobacteria</taxon>
        <taxon>Hyphomicrobiales</taxon>
        <taxon>Phreatobacteraceae</taxon>
        <taxon>Phreatobacter</taxon>
    </lineage>
</organism>
<dbReference type="Gene3D" id="3.40.50.10310">
    <property type="entry name" value="Creatininase"/>
    <property type="match status" value="1"/>
</dbReference>
<dbReference type="OrthoDB" id="9801445at2"/>
<evidence type="ECO:0000256" key="4">
    <source>
        <dbReference type="ARBA" id="ARBA00022833"/>
    </source>
</evidence>
<accession>A0A2S0NA83</accession>
<dbReference type="KEGG" id="phr:C6569_07975"/>
<comment type="cofactor">
    <cofactor evidence="1">
        <name>Zn(2+)</name>
        <dbReference type="ChEBI" id="CHEBI:29105"/>
    </cofactor>
</comment>
<evidence type="ECO:0000256" key="2">
    <source>
        <dbReference type="ARBA" id="ARBA00022723"/>
    </source>
</evidence>
<dbReference type="GO" id="GO:0046872">
    <property type="term" value="F:metal ion binding"/>
    <property type="evidence" value="ECO:0007669"/>
    <property type="project" value="UniProtKB-KW"/>
</dbReference>
<name>A0A2S0NA83_9HYPH</name>
<dbReference type="GO" id="GO:0016811">
    <property type="term" value="F:hydrolase activity, acting on carbon-nitrogen (but not peptide) bonds, in linear amides"/>
    <property type="evidence" value="ECO:0007669"/>
    <property type="project" value="TreeGrafter"/>
</dbReference>
<evidence type="ECO:0000313" key="7">
    <source>
        <dbReference type="Proteomes" id="UP000237889"/>
    </source>
</evidence>
<dbReference type="InterPro" id="IPR003785">
    <property type="entry name" value="Creatininase/forma_Hydrolase"/>
</dbReference>
<protein>
    <submittedName>
        <fullName evidence="6">Creatininase</fullName>
    </submittedName>
</protein>